<gene>
    <name evidence="1" type="ORF">SAMN05216231_3648</name>
</gene>
<dbReference type="Proteomes" id="UP000199444">
    <property type="component" value="Unassembled WGS sequence"/>
</dbReference>
<reference evidence="1 2" key="1">
    <citation type="submission" date="2016-10" db="EMBL/GenBank/DDBJ databases">
        <authorList>
            <person name="de Groot N.N."/>
        </authorList>
    </citation>
    <scope>NUCLEOTIDE SEQUENCE [LARGE SCALE GENOMIC DNA]</scope>
    <source>
        <strain evidence="1 2">CGMCC 1.10449</strain>
    </source>
</reference>
<dbReference type="EMBL" id="FNKD01000005">
    <property type="protein sequence ID" value="SDR11036.1"/>
    <property type="molecule type" value="Genomic_DNA"/>
</dbReference>
<proteinExistence type="predicted"/>
<organism evidence="1 2">
    <name type="scientific">Virgibacillus salinus</name>
    <dbReference type="NCBI Taxonomy" id="553311"/>
    <lineage>
        <taxon>Bacteria</taxon>
        <taxon>Bacillati</taxon>
        <taxon>Bacillota</taxon>
        <taxon>Bacilli</taxon>
        <taxon>Bacillales</taxon>
        <taxon>Bacillaceae</taxon>
        <taxon>Virgibacillus</taxon>
    </lineage>
</organism>
<evidence type="ECO:0000313" key="1">
    <source>
        <dbReference type="EMBL" id="SDR11036.1"/>
    </source>
</evidence>
<evidence type="ECO:0000313" key="2">
    <source>
        <dbReference type="Proteomes" id="UP000199444"/>
    </source>
</evidence>
<dbReference type="AlphaFoldDB" id="A0A1H1GDX9"/>
<sequence>MQVQLRYGILPAKGSIITEDVLNNLSLAYVIYLLSIRTL</sequence>
<protein>
    <submittedName>
        <fullName evidence="1">Uncharacterized protein</fullName>
    </submittedName>
</protein>
<keyword evidence="2" id="KW-1185">Reference proteome</keyword>
<name>A0A1H1GDX9_9BACI</name>
<accession>A0A1H1GDX9</accession>